<dbReference type="InterPro" id="IPR000182">
    <property type="entry name" value="GNAT_dom"/>
</dbReference>
<accession>A0A3D9FSE7</accession>
<dbReference type="RefSeq" id="WP_115888636.1">
    <property type="nucleotide sequence ID" value="NZ_QRDQ01000009.1"/>
</dbReference>
<gene>
    <name evidence="3" type="ORF">BD847_2600</name>
</gene>
<keyword evidence="1" id="KW-0472">Membrane</keyword>
<keyword evidence="3" id="KW-0689">Ribosomal protein</keyword>
<dbReference type="OrthoDB" id="9788755at2"/>
<feature type="transmembrane region" description="Helical" evidence="1">
    <location>
        <begin position="62"/>
        <end position="80"/>
    </location>
</feature>
<evidence type="ECO:0000313" key="4">
    <source>
        <dbReference type="Proteomes" id="UP000257004"/>
    </source>
</evidence>
<reference evidence="3 4" key="1">
    <citation type="submission" date="2018-07" db="EMBL/GenBank/DDBJ databases">
        <title>Genomic Encyclopedia of Archaeal and Bacterial Type Strains, Phase II (KMG-II): from individual species to whole genera.</title>
        <authorList>
            <person name="Goeker M."/>
        </authorList>
    </citation>
    <scope>NUCLEOTIDE SEQUENCE [LARGE SCALE GENOMIC DNA]</scope>
    <source>
        <strain evidence="3 4">DSM 25795</strain>
    </source>
</reference>
<evidence type="ECO:0000313" key="3">
    <source>
        <dbReference type="EMBL" id="RED23542.1"/>
    </source>
</evidence>
<keyword evidence="1" id="KW-0812">Transmembrane</keyword>
<comment type="caution">
    <text evidence="3">The sequence shown here is derived from an EMBL/GenBank/DDBJ whole genome shotgun (WGS) entry which is preliminary data.</text>
</comment>
<proteinExistence type="predicted"/>
<sequence>MKQNHSDKEEHIDPIIKIVEAQSKDYKLLREIFLNERQNAFFWQNSSDFLLEDFDKQTQGEFILIAFIGDIPIGFISIWMPNNFIHHLYIDRKYQKKGIGTLLLKEAIKYTKFPLTLKCLENNLKAVEFYKSKGFIEKGKGQSENGNYILFELSNEIG</sequence>
<dbReference type="PROSITE" id="PS51186">
    <property type="entry name" value="GNAT"/>
    <property type="match status" value="1"/>
</dbReference>
<dbReference type="GO" id="GO:0016747">
    <property type="term" value="F:acyltransferase activity, transferring groups other than amino-acyl groups"/>
    <property type="evidence" value="ECO:0007669"/>
    <property type="project" value="InterPro"/>
</dbReference>
<dbReference type="Gene3D" id="3.40.630.30">
    <property type="match status" value="1"/>
</dbReference>
<evidence type="ECO:0000259" key="2">
    <source>
        <dbReference type="PROSITE" id="PS51186"/>
    </source>
</evidence>
<dbReference type="GO" id="GO:0005840">
    <property type="term" value="C:ribosome"/>
    <property type="evidence" value="ECO:0007669"/>
    <property type="project" value="UniProtKB-KW"/>
</dbReference>
<evidence type="ECO:0000256" key="1">
    <source>
        <dbReference type="SAM" id="Phobius"/>
    </source>
</evidence>
<dbReference type="Pfam" id="PF00583">
    <property type="entry name" value="Acetyltransf_1"/>
    <property type="match status" value="1"/>
</dbReference>
<dbReference type="CDD" id="cd04301">
    <property type="entry name" value="NAT_SF"/>
    <property type="match status" value="1"/>
</dbReference>
<name>A0A3D9FSE7_9FLAO</name>
<keyword evidence="1" id="KW-1133">Transmembrane helix</keyword>
<dbReference type="EMBL" id="QRDQ01000009">
    <property type="protein sequence ID" value="RED23542.1"/>
    <property type="molecule type" value="Genomic_DNA"/>
</dbReference>
<dbReference type="Proteomes" id="UP000257004">
    <property type="component" value="Unassembled WGS sequence"/>
</dbReference>
<dbReference type="AlphaFoldDB" id="A0A3D9FSE7"/>
<dbReference type="SUPFAM" id="SSF55729">
    <property type="entry name" value="Acyl-CoA N-acyltransferases (Nat)"/>
    <property type="match status" value="1"/>
</dbReference>
<keyword evidence="4" id="KW-1185">Reference proteome</keyword>
<organism evidence="3 4">
    <name type="scientific">Flavobacterium cutihirudinis</name>
    <dbReference type="NCBI Taxonomy" id="1265740"/>
    <lineage>
        <taxon>Bacteria</taxon>
        <taxon>Pseudomonadati</taxon>
        <taxon>Bacteroidota</taxon>
        <taxon>Flavobacteriia</taxon>
        <taxon>Flavobacteriales</taxon>
        <taxon>Flavobacteriaceae</taxon>
        <taxon>Flavobacterium</taxon>
    </lineage>
</organism>
<protein>
    <submittedName>
        <fullName evidence="3">Ribosomal protein S18 acetylase RimI-like enzyme</fullName>
    </submittedName>
</protein>
<keyword evidence="3" id="KW-0687">Ribonucleoprotein</keyword>
<feature type="domain" description="N-acetyltransferase" evidence="2">
    <location>
        <begin position="16"/>
        <end position="156"/>
    </location>
</feature>
<dbReference type="InterPro" id="IPR016181">
    <property type="entry name" value="Acyl_CoA_acyltransferase"/>
</dbReference>